<dbReference type="InterPro" id="IPR029063">
    <property type="entry name" value="SAM-dependent_MTases_sf"/>
</dbReference>
<dbReference type="EMBL" id="CP084167">
    <property type="protein sequence ID" value="UJG43161.1"/>
    <property type="molecule type" value="Genomic_DNA"/>
</dbReference>
<dbReference type="InterPro" id="IPR002941">
    <property type="entry name" value="DNA_methylase_N4/N6"/>
</dbReference>
<evidence type="ECO:0000256" key="3">
    <source>
        <dbReference type="RuleBase" id="RU362026"/>
    </source>
</evidence>
<comment type="catalytic activity">
    <reaction evidence="3">
        <text>a 2'-deoxycytidine in DNA + S-adenosyl-L-methionine = an N(4)-methyl-2'-deoxycytidine in DNA + S-adenosyl-L-homocysteine + H(+)</text>
        <dbReference type="Rhea" id="RHEA:16857"/>
        <dbReference type="Rhea" id="RHEA-COMP:11369"/>
        <dbReference type="Rhea" id="RHEA-COMP:13674"/>
        <dbReference type="ChEBI" id="CHEBI:15378"/>
        <dbReference type="ChEBI" id="CHEBI:57856"/>
        <dbReference type="ChEBI" id="CHEBI:59789"/>
        <dbReference type="ChEBI" id="CHEBI:85452"/>
        <dbReference type="ChEBI" id="CHEBI:137933"/>
        <dbReference type="EC" id="2.1.1.113"/>
    </reaction>
</comment>
<evidence type="ECO:0000256" key="2">
    <source>
        <dbReference type="ARBA" id="ARBA00022679"/>
    </source>
</evidence>
<keyword evidence="3" id="KW-0680">Restriction system</keyword>
<feature type="domain" description="DNA methylase N-4/N-6" evidence="4">
    <location>
        <begin position="11"/>
        <end position="116"/>
    </location>
</feature>
<dbReference type="InterPro" id="IPR001091">
    <property type="entry name" value="RM_Methyltransferase"/>
</dbReference>
<keyword evidence="3" id="KW-0949">S-adenosyl-L-methionine</keyword>
<keyword evidence="2" id="KW-0808">Transferase</keyword>
<dbReference type="GO" id="GO:0003677">
    <property type="term" value="F:DNA binding"/>
    <property type="evidence" value="ECO:0007669"/>
    <property type="project" value="InterPro"/>
</dbReference>
<proteinExistence type="inferred from homology"/>
<name>A0A9Y1BQM8_9ARCH</name>
<dbReference type="REBASE" id="963446">
    <property type="entry name" value="M2.HenPR6ORF12400P"/>
</dbReference>
<dbReference type="GO" id="GO:0015667">
    <property type="term" value="F:site-specific DNA-methyltransferase (cytosine-N4-specific) activity"/>
    <property type="evidence" value="ECO:0007669"/>
    <property type="project" value="UniProtKB-EC"/>
</dbReference>
<gene>
    <name evidence="5" type="ORF">K9W46_12405</name>
</gene>
<dbReference type="PANTHER" id="PTHR14911">
    <property type="entry name" value="THUMP DOMAIN-CONTAINING"/>
    <property type="match status" value="1"/>
</dbReference>
<dbReference type="Gene3D" id="3.40.50.150">
    <property type="entry name" value="Vaccinia Virus protein VP39"/>
    <property type="match status" value="2"/>
</dbReference>
<protein>
    <recommendedName>
        <fullName evidence="3">Type II methyltransferase</fullName>
        <ecNumber evidence="3">2.1.1.113</ecNumber>
    </recommendedName>
    <alternativeName>
        <fullName evidence="3">N-4 cytosine-specific methyltransferase</fullName>
    </alternativeName>
</protein>
<sequence length="287" mass="33666">MINEKNCEKKIFPDMKLCYEEKYLENNYKETNNNFELETTTVWSFQERGNWSSHKGDYRGNFAPQIPKNIVLRYSKEGEVVLDPMVGSGTTLIETKLLKRKGIGIDVNKKPLQITEDRLKKTIAPKGEVDIKLYHGDARNLNEISDESVNLICTHPPYLNIIQYSFDNPNDLSQIKDVEQFFMNIKKITDECFRVLVPNRILALLIGDTRRNRHYIPLSLYVLKAALDSGFLLMEDIIKHQWNCKSTDKWKEQSLKYNFHLIMHEHLYILRKPRKNEDISNSNIVQI</sequence>
<dbReference type="EC" id="2.1.1.113" evidence="3"/>
<comment type="similarity">
    <text evidence="3">Belongs to the N(4)/N(6)-methyltransferase family.</text>
</comment>
<evidence type="ECO:0000313" key="5">
    <source>
        <dbReference type="EMBL" id="UJG43161.1"/>
    </source>
</evidence>
<dbReference type="PRINTS" id="PR00508">
    <property type="entry name" value="S21N4MTFRASE"/>
</dbReference>
<dbReference type="GO" id="GO:0030488">
    <property type="term" value="P:tRNA methylation"/>
    <property type="evidence" value="ECO:0007669"/>
    <property type="project" value="TreeGrafter"/>
</dbReference>
<dbReference type="GO" id="GO:0009307">
    <property type="term" value="P:DNA restriction-modification system"/>
    <property type="evidence" value="ECO:0007669"/>
    <property type="project" value="UniProtKB-KW"/>
</dbReference>
<organism evidence="5">
    <name type="scientific">Candidatus Heimdallarchaeum endolithica</name>
    <dbReference type="NCBI Taxonomy" id="2876572"/>
    <lineage>
        <taxon>Archaea</taxon>
        <taxon>Promethearchaeati</taxon>
        <taxon>Candidatus Heimdallarchaeota</taxon>
        <taxon>Candidatus Heimdallarchaeia (ex Rinke et al. 2021) (nom. nud.)</taxon>
        <taxon>Candidatus Heimdallarchaeales</taxon>
        <taxon>Candidatus Heimdallarchaeaceae</taxon>
        <taxon>Candidatus Heimdallarchaeum</taxon>
    </lineage>
</organism>
<dbReference type="AlphaFoldDB" id="A0A9Y1BQM8"/>
<evidence type="ECO:0000256" key="1">
    <source>
        <dbReference type="ARBA" id="ARBA00022603"/>
    </source>
</evidence>
<dbReference type="Proteomes" id="UP001200513">
    <property type="component" value="Chromosome"/>
</dbReference>
<dbReference type="Pfam" id="PF01555">
    <property type="entry name" value="N6_N4_Mtase"/>
    <property type="match status" value="2"/>
</dbReference>
<accession>A0A9Y1BQM8</accession>
<reference evidence="5" key="1">
    <citation type="journal article" date="2022" name="Nat. Microbiol.">
        <title>Unique mobile elements and scalable gene flow at the prokaryote-eukaryote boundary revealed by circularized Asgard archaea genomes.</title>
        <authorList>
            <person name="Wu F."/>
            <person name="Speth D.R."/>
            <person name="Philosof A."/>
            <person name="Cremiere A."/>
            <person name="Narayanan A."/>
            <person name="Barco R.A."/>
            <person name="Connon S.A."/>
            <person name="Amend J.P."/>
            <person name="Antoshechkin I.A."/>
            <person name="Orphan V.J."/>
        </authorList>
    </citation>
    <scope>NUCLEOTIDE SEQUENCE</scope>
    <source>
        <strain evidence="5">PR6</strain>
    </source>
</reference>
<dbReference type="CDD" id="cd02440">
    <property type="entry name" value="AdoMet_MTases"/>
    <property type="match status" value="1"/>
</dbReference>
<keyword evidence="1 3" id="KW-0489">Methyltransferase</keyword>
<evidence type="ECO:0000259" key="4">
    <source>
        <dbReference type="Pfam" id="PF01555"/>
    </source>
</evidence>
<dbReference type="GO" id="GO:0008170">
    <property type="term" value="F:N-methyltransferase activity"/>
    <property type="evidence" value="ECO:0007669"/>
    <property type="project" value="InterPro"/>
</dbReference>
<dbReference type="SUPFAM" id="SSF53335">
    <property type="entry name" value="S-adenosyl-L-methionine-dependent methyltransferases"/>
    <property type="match status" value="2"/>
</dbReference>
<feature type="domain" description="DNA methylase N-4/N-6" evidence="4">
    <location>
        <begin position="149"/>
        <end position="276"/>
    </location>
</feature>
<dbReference type="PANTHER" id="PTHR14911:SF13">
    <property type="entry name" value="TRNA (GUANINE(6)-N2)-METHYLTRANSFERASE THUMP3"/>
    <property type="match status" value="1"/>
</dbReference>
<dbReference type="GO" id="GO:0016423">
    <property type="term" value="F:tRNA (guanine) methyltransferase activity"/>
    <property type="evidence" value="ECO:0007669"/>
    <property type="project" value="TreeGrafter"/>
</dbReference>